<sequence length="325" mass="35981">MSTTITIKDVAKAAGVSEATVSRALNHSDQVKRDTQQKIQNIANDLGYHPNGLARSIRMQQSHTLGVIIPDILNDFFTQFIRAIEDASEQAGYDVVIVNTDERPDKESRALNLMLEKRVDGLIIASAEGDTDYRELLGGMPTVFVDRTPLNSSQAGLDRILVDNVQGTRDVVTHLIKQGARRIGIINSAVPFTAHERLQGYHQALAADELPQEAAIEATARTDNSNVEQMTRQILINQKCDGLFVADNTIMAAVLRKLPELKLPHLYLGGFDDQSWFDLLEQPIVTARQPVNQLGQLAVEHLLNRIQDPATPPKEIRLATTVIDR</sequence>
<dbReference type="SUPFAM" id="SSF53822">
    <property type="entry name" value="Periplasmic binding protein-like I"/>
    <property type="match status" value="1"/>
</dbReference>
<feature type="domain" description="HTH lacI-type" evidence="5">
    <location>
        <begin position="5"/>
        <end position="59"/>
    </location>
</feature>
<dbReference type="STRING" id="1423803.FD13_GL002045"/>
<protein>
    <submittedName>
        <fullName evidence="6">Catabolite control protein A</fullName>
    </submittedName>
</protein>
<dbReference type="Proteomes" id="UP000051589">
    <property type="component" value="Unassembled WGS sequence"/>
</dbReference>
<dbReference type="AlphaFoldDB" id="A0A0R2DQ36"/>
<name>A0A0R2DQ36_9LACO</name>
<dbReference type="GO" id="GO:0000976">
    <property type="term" value="F:transcription cis-regulatory region binding"/>
    <property type="evidence" value="ECO:0007669"/>
    <property type="project" value="TreeGrafter"/>
</dbReference>
<reference evidence="6 7" key="1">
    <citation type="journal article" date="2015" name="Genome Announc.">
        <title>Expanding the biotechnology potential of lactobacilli through comparative genomics of 213 strains and associated genera.</title>
        <authorList>
            <person name="Sun Z."/>
            <person name="Harris H.M."/>
            <person name="McCann A."/>
            <person name="Guo C."/>
            <person name="Argimon S."/>
            <person name="Zhang W."/>
            <person name="Yang X."/>
            <person name="Jeffery I.B."/>
            <person name="Cooney J.C."/>
            <person name="Kagawa T.F."/>
            <person name="Liu W."/>
            <person name="Song Y."/>
            <person name="Salvetti E."/>
            <person name="Wrobel A."/>
            <person name="Rasinkangas P."/>
            <person name="Parkhill J."/>
            <person name="Rea M.C."/>
            <person name="O'Sullivan O."/>
            <person name="Ritari J."/>
            <person name="Douillard F.P."/>
            <person name="Paul Ross R."/>
            <person name="Yang R."/>
            <person name="Briner A.E."/>
            <person name="Felis G.E."/>
            <person name="de Vos W.M."/>
            <person name="Barrangou R."/>
            <person name="Klaenhammer T.R."/>
            <person name="Caufield P.W."/>
            <person name="Cui Y."/>
            <person name="Zhang H."/>
            <person name="O'Toole P.W."/>
        </authorList>
    </citation>
    <scope>NUCLEOTIDE SEQUENCE [LARGE SCALE GENOMIC DNA]</scope>
    <source>
        <strain evidence="6 7">DSM 21775</strain>
    </source>
</reference>
<keyword evidence="2" id="KW-0805">Transcription regulation</keyword>
<gene>
    <name evidence="6" type="ORF">FD13_GL002045</name>
</gene>
<dbReference type="SUPFAM" id="SSF47413">
    <property type="entry name" value="lambda repressor-like DNA-binding domains"/>
    <property type="match status" value="1"/>
</dbReference>
<dbReference type="PROSITE" id="PS00356">
    <property type="entry name" value="HTH_LACI_1"/>
    <property type="match status" value="1"/>
</dbReference>
<evidence type="ECO:0000256" key="1">
    <source>
        <dbReference type="ARBA" id="ARBA00022491"/>
    </source>
</evidence>
<keyword evidence="7" id="KW-1185">Reference proteome</keyword>
<dbReference type="OrthoDB" id="9796186at2"/>
<comment type="caution">
    <text evidence="6">The sequence shown here is derived from an EMBL/GenBank/DDBJ whole genome shotgun (WGS) entry which is preliminary data.</text>
</comment>
<dbReference type="RefSeq" id="WP_061776382.1">
    <property type="nucleotide sequence ID" value="NZ_AYZH01000008.1"/>
</dbReference>
<dbReference type="PROSITE" id="PS50932">
    <property type="entry name" value="HTH_LACI_2"/>
    <property type="match status" value="1"/>
</dbReference>
<dbReference type="CDD" id="cd01392">
    <property type="entry name" value="HTH_LacI"/>
    <property type="match status" value="1"/>
</dbReference>
<organism evidence="6 7">
    <name type="scientific">Levilactobacillus senmaizukei DSM 21775 = NBRC 103853</name>
    <dbReference type="NCBI Taxonomy" id="1423803"/>
    <lineage>
        <taxon>Bacteria</taxon>
        <taxon>Bacillati</taxon>
        <taxon>Bacillota</taxon>
        <taxon>Bacilli</taxon>
        <taxon>Lactobacillales</taxon>
        <taxon>Lactobacillaceae</taxon>
        <taxon>Levilactobacillus</taxon>
    </lineage>
</organism>
<evidence type="ECO:0000313" key="6">
    <source>
        <dbReference type="EMBL" id="KRN02362.1"/>
    </source>
</evidence>
<dbReference type="EMBL" id="AYZH01000008">
    <property type="protein sequence ID" value="KRN02362.1"/>
    <property type="molecule type" value="Genomic_DNA"/>
</dbReference>
<accession>A0A0R2DQ36</accession>
<evidence type="ECO:0000256" key="4">
    <source>
        <dbReference type="ARBA" id="ARBA00023163"/>
    </source>
</evidence>
<dbReference type="Gene3D" id="3.40.50.2300">
    <property type="match status" value="2"/>
</dbReference>
<dbReference type="InterPro" id="IPR028082">
    <property type="entry name" value="Peripla_BP_I"/>
</dbReference>
<dbReference type="SMART" id="SM00354">
    <property type="entry name" value="HTH_LACI"/>
    <property type="match status" value="1"/>
</dbReference>
<dbReference type="Pfam" id="PF00532">
    <property type="entry name" value="Peripla_BP_1"/>
    <property type="match status" value="1"/>
</dbReference>
<dbReference type="PANTHER" id="PTHR30146">
    <property type="entry name" value="LACI-RELATED TRANSCRIPTIONAL REPRESSOR"/>
    <property type="match status" value="1"/>
</dbReference>
<dbReference type="Pfam" id="PF00356">
    <property type="entry name" value="LacI"/>
    <property type="match status" value="1"/>
</dbReference>
<keyword evidence="4" id="KW-0804">Transcription</keyword>
<proteinExistence type="predicted"/>
<dbReference type="InterPro" id="IPR001761">
    <property type="entry name" value="Peripla_BP/Lac1_sug-bd_dom"/>
</dbReference>
<evidence type="ECO:0000313" key="7">
    <source>
        <dbReference type="Proteomes" id="UP000051589"/>
    </source>
</evidence>
<dbReference type="InterPro" id="IPR010982">
    <property type="entry name" value="Lambda_DNA-bd_dom_sf"/>
</dbReference>
<dbReference type="InterPro" id="IPR000843">
    <property type="entry name" value="HTH_LacI"/>
</dbReference>
<dbReference type="Gene3D" id="1.10.260.40">
    <property type="entry name" value="lambda repressor-like DNA-binding domains"/>
    <property type="match status" value="1"/>
</dbReference>
<evidence type="ECO:0000259" key="5">
    <source>
        <dbReference type="PROSITE" id="PS50932"/>
    </source>
</evidence>
<keyword evidence="1" id="KW-0678">Repressor</keyword>
<dbReference type="PRINTS" id="PR00036">
    <property type="entry name" value="HTHLACI"/>
</dbReference>
<evidence type="ECO:0000256" key="3">
    <source>
        <dbReference type="ARBA" id="ARBA00023125"/>
    </source>
</evidence>
<keyword evidence="3" id="KW-0238">DNA-binding</keyword>
<dbReference type="PATRIC" id="fig|1423803.3.peg.2105"/>
<dbReference type="GO" id="GO:0003700">
    <property type="term" value="F:DNA-binding transcription factor activity"/>
    <property type="evidence" value="ECO:0007669"/>
    <property type="project" value="TreeGrafter"/>
</dbReference>
<dbReference type="PANTHER" id="PTHR30146:SF148">
    <property type="entry name" value="HTH-TYPE TRANSCRIPTIONAL REPRESSOR PURR-RELATED"/>
    <property type="match status" value="1"/>
</dbReference>
<evidence type="ECO:0000256" key="2">
    <source>
        <dbReference type="ARBA" id="ARBA00023015"/>
    </source>
</evidence>